<evidence type="ECO:0000313" key="12">
    <source>
        <dbReference type="EMBL" id="GIQ86726.1"/>
    </source>
</evidence>
<keyword evidence="7 11" id="KW-0256">Endoplasmic reticulum</keyword>
<feature type="transmembrane region" description="Helical" evidence="11">
    <location>
        <begin position="313"/>
        <end position="334"/>
    </location>
</feature>
<keyword evidence="6 11" id="KW-0812">Transmembrane</keyword>
<dbReference type="Pfam" id="PF03901">
    <property type="entry name" value="Glyco_transf_22"/>
    <property type="match status" value="1"/>
</dbReference>
<evidence type="ECO:0000256" key="3">
    <source>
        <dbReference type="ARBA" id="ARBA00022502"/>
    </source>
</evidence>
<evidence type="ECO:0000256" key="8">
    <source>
        <dbReference type="ARBA" id="ARBA00022989"/>
    </source>
</evidence>
<feature type="transmembrane region" description="Helical" evidence="11">
    <location>
        <begin position="411"/>
        <end position="432"/>
    </location>
</feature>
<dbReference type="GO" id="GO:0000026">
    <property type="term" value="F:alpha-1,2-mannosyltransferase activity"/>
    <property type="evidence" value="ECO:0007669"/>
    <property type="project" value="TreeGrafter"/>
</dbReference>
<name>A0A9K3GLH2_9EUKA</name>
<evidence type="ECO:0000256" key="1">
    <source>
        <dbReference type="ARBA" id="ARBA00004477"/>
    </source>
</evidence>
<evidence type="ECO:0000256" key="5">
    <source>
        <dbReference type="ARBA" id="ARBA00022679"/>
    </source>
</evidence>
<evidence type="ECO:0000313" key="13">
    <source>
        <dbReference type="Proteomes" id="UP000265618"/>
    </source>
</evidence>
<comment type="caution">
    <text evidence="12">The sequence shown here is derived from an EMBL/GenBank/DDBJ whole genome shotgun (WGS) entry which is preliminary data.</text>
</comment>
<gene>
    <name evidence="12" type="ORF">KIPB_008631</name>
</gene>
<keyword evidence="5" id="KW-0808">Transferase</keyword>
<evidence type="ECO:0000256" key="6">
    <source>
        <dbReference type="ARBA" id="ARBA00022692"/>
    </source>
</evidence>
<dbReference type="GO" id="GO:0005789">
    <property type="term" value="C:endoplasmic reticulum membrane"/>
    <property type="evidence" value="ECO:0007669"/>
    <property type="project" value="UniProtKB-SubCell"/>
</dbReference>
<dbReference type="Proteomes" id="UP000265618">
    <property type="component" value="Unassembled WGS sequence"/>
</dbReference>
<protein>
    <recommendedName>
        <fullName evidence="11">Mannosyltransferase</fullName>
        <ecNumber evidence="11">2.4.1.-</ecNumber>
    </recommendedName>
</protein>
<feature type="transmembrane region" description="Helical" evidence="11">
    <location>
        <begin position="368"/>
        <end position="390"/>
    </location>
</feature>
<evidence type="ECO:0000256" key="10">
    <source>
        <dbReference type="ARBA" id="ARBA00038466"/>
    </source>
</evidence>
<organism evidence="12 13">
    <name type="scientific">Kipferlia bialata</name>
    <dbReference type="NCBI Taxonomy" id="797122"/>
    <lineage>
        <taxon>Eukaryota</taxon>
        <taxon>Metamonada</taxon>
        <taxon>Carpediemonas-like organisms</taxon>
        <taxon>Kipferlia</taxon>
    </lineage>
</organism>
<feature type="transmembrane region" description="Helical" evidence="11">
    <location>
        <begin position="271"/>
        <end position="293"/>
    </location>
</feature>
<evidence type="ECO:0000256" key="9">
    <source>
        <dbReference type="ARBA" id="ARBA00023136"/>
    </source>
</evidence>
<comment type="subcellular location">
    <subcellularLocation>
        <location evidence="1 11">Endoplasmic reticulum membrane</location>
        <topology evidence="1 11">Multi-pass membrane protein</topology>
    </subcellularLocation>
</comment>
<dbReference type="PANTHER" id="PTHR22760">
    <property type="entry name" value="GLYCOSYLTRANSFERASE"/>
    <property type="match status" value="1"/>
</dbReference>
<feature type="transmembrane region" description="Helical" evidence="11">
    <location>
        <begin position="438"/>
        <end position="455"/>
    </location>
</feature>
<evidence type="ECO:0000256" key="4">
    <source>
        <dbReference type="ARBA" id="ARBA00022676"/>
    </source>
</evidence>
<accession>A0A9K3GLH2</accession>
<keyword evidence="3" id="KW-0337">GPI-anchor biosynthesis</keyword>
<keyword evidence="13" id="KW-1185">Reference proteome</keyword>
<reference evidence="12 13" key="1">
    <citation type="journal article" date="2018" name="PLoS ONE">
        <title>The draft genome of Kipferlia bialata reveals reductive genome evolution in fornicate parasites.</title>
        <authorList>
            <person name="Tanifuji G."/>
            <person name="Takabayashi S."/>
            <person name="Kume K."/>
            <person name="Takagi M."/>
            <person name="Nakayama T."/>
            <person name="Kamikawa R."/>
            <person name="Inagaki Y."/>
            <person name="Hashimoto T."/>
        </authorList>
    </citation>
    <scope>NUCLEOTIDE SEQUENCE [LARGE SCALE GENOMIC DNA]</scope>
    <source>
        <strain evidence="12">NY0173</strain>
    </source>
</reference>
<evidence type="ECO:0000256" key="2">
    <source>
        <dbReference type="ARBA" id="ARBA00004687"/>
    </source>
</evidence>
<comment type="pathway">
    <text evidence="2">Glycolipid biosynthesis; glycosylphosphatidylinositol-anchor biosynthesis.</text>
</comment>
<dbReference type="EMBL" id="BDIP01002717">
    <property type="protein sequence ID" value="GIQ86726.1"/>
    <property type="molecule type" value="Genomic_DNA"/>
</dbReference>
<evidence type="ECO:0000256" key="7">
    <source>
        <dbReference type="ARBA" id="ARBA00022824"/>
    </source>
</evidence>
<dbReference type="AlphaFoldDB" id="A0A9K3GLH2"/>
<feature type="transmembrane region" description="Helical" evidence="11">
    <location>
        <begin position="495"/>
        <end position="513"/>
    </location>
</feature>
<dbReference type="EC" id="2.4.1.-" evidence="11"/>
<comment type="similarity">
    <text evidence="10">Belongs to the glycosyltransferase 22 family. PIGZ subfamily.</text>
</comment>
<evidence type="ECO:0000256" key="11">
    <source>
        <dbReference type="RuleBase" id="RU363075"/>
    </source>
</evidence>
<dbReference type="PANTHER" id="PTHR22760:SF3">
    <property type="entry name" value="GPI MANNOSYLTRANSFERASE 4"/>
    <property type="match status" value="1"/>
</dbReference>
<proteinExistence type="inferred from homology"/>
<keyword evidence="4 11" id="KW-0328">Glycosyltransferase</keyword>
<dbReference type="InterPro" id="IPR005599">
    <property type="entry name" value="GPI_mannosylTrfase"/>
</dbReference>
<sequence>MKGSLRRAGSVDRACHGLLSFALDHTFLTCLVIRVLATLCIRTYLDPDEYWQSIEPALAFMPHSVDAHSTYSLEGVYQSIDARTHGVHHDMYSTETGLTWEWWDMPQIGHSPIRSPLSALLLAWPSVLLTPIHRVLHMYIPTHPVVMMAITPIQWLGGLLGTMGTRGPVHALLPSRLWMCVIGSLADTLWGKGLDSPYLALCLSTSWFILTYTCRVYSNALEYACLGVCVYLLRDWCGDNERKRGRESVNVETGEEEEEGRGRGSVHRMMAAGAVCALGLWIRPTYGVFAIFPVLMRGLVQPFMDNVHSTFRVLYPIALGLLSALIVCAGCAWVDTLCYGHLTVTPVNFLLSNLGDGVASFYGTSGGVYYIGVCMICIMPVILAYGYYWNHEREGYIADRGTLRKYMRGRLESIDPVLWGSVAVPLVVLSLIEHKEMRFILPAIPFLYTVVLSLIQNRGGNMHGKRETEVSEFRVVEKEREKDHEEERERLTKAVSLWLVVNACMFLVINTVLQRGISIEMPSLYPGIAPNGGGISVDIAPDGVRGERETSGTIHGFQYGERGTSGTGWGVGLQGEAETAGPRVFFATPCHSFPGPHSYGTDTHSYYADTHSSYDPWDTMVDEGTLSGDPSVSHSIESTTVSHGDIVYLNCLPPPFRLIGGREGEEEEERKGEEEREYIPTEQDMFFQDPVLFFSQTFPLSAQPRLVVFFDTLCTAHPEWEGYLALRGYTPSQTLWHSLFAVSPQHGTRVHVWKLKMD</sequence>
<dbReference type="OrthoDB" id="416834at2759"/>
<dbReference type="GO" id="GO:0006506">
    <property type="term" value="P:GPI anchor biosynthetic process"/>
    <property type="evidence" value="ECO:0007669"/>
    <property type="project" value="UniProtKB-KW"/>
</dbReference>
<keyword evidence="9 11" id="KW-0472">Membrane</keyword>
<keyword evidence="8 11" id="KW-1133">Transmembrane helix</keyword>